<proteinExistence type="predicted"/>
<accession>R9L9X9</accession>
<evidence type="ECO:0000313" key="1">
    <source>
        <dbReference type="EMBL" id="EOS52542.1"/>
    </source>
</evidence>
<dbReference type="Proteomes" id="UP000014204">
    <property type="component" value="Unassembled WGS sequence"/>
</dbReference>
<evidence type="ECO:0000313" key="2">
    <source>
        <dbReference type="Proteomes" id="UP000014204"/>
    </source>
</evidence>
<organism evidence="1 2">
    <name type="scientific">Adlercreutzia caecimuris B7</name>
    <dbReference type="NCBI Taxonomy" id="1235794"/>
    <lineage>
        <taxon>Bacteria</taxon>
        <taxon>Bacillati</taxon>
        <taxon>Actinomycetota</taxon>
        <taxon>Coriobacteriia</taxon>
        <taxon>Eggerthellales</taxon>
        <taxon>Eggerthellaceae</taxon>
        <taxon>Adlercreutzia</taxon>
    </lineage>
</organism>
<comment type="caution">
    <text evidence="1">The sequence shown here is derived from an EMBL/GenBank/DDBJ whole genome shotgun (WGS) entry which is preliminary data.</text>
</comment>
<keyword evidence="2" id="KW-1185">Reference proteome</keyword>
<name>R9L9X9_9ACTN</name>
<dbReference type="HOGENOM" id="CLU_1956153_0_0_11"/>
<protein>
    <recommendedName>
        <fullName evidence="3">Nuclease-associated modular DNA-binding 1 domain-containing protein</fullName>
    </recommendedName>
</protein>
<reference evidence="1 2" key="1">
    <citation type="submission" date="2013-04" db="EMBL/GenBank/DDBJ databases">
        <title>The Genome Sequence of Enterorhabdus caecimuris B7.</title>
        <authorList>
            <consortium name="The Broad Institute Genomics Platform"/>
            <consortium name="The Broad Institute Genome Sequencing Center for Infectious Disease"/>
            <person name="Earl A."/>
            <person name="Xavier R."/>
            <person name="Elson C."/>
            <person name="Duck W."/>
            <person name="Walker B."/>
            <person name="Young S."/>
            <person name="Zeng Q."/>
            <person name="Gargeya S."/>
            <person name="Fitzgerald M."/>
            <person name="Haas B."/>
            <person name="Abouelleil A."/>
            <person name="Allen A.W."/>
            <person name="Alvarado L."/>
            <person name="Arachchi H.M."/>
            <person name="Berlin A.M."/>
            <person name="Chapman S.B."/>
            <person name="Gainer-Dewar J."/>
            <person name="Goldberg J."/>
            <person name="Griggs A."/>
            <person name="Gujja S."/>
            <person name="Hansen M."/>
            <person name="Howarth C."/>
            <person name="Imamovic A."/>
            <person name="Ireland A."/>
            <person name="Larimer J."/>
            <person name="McCowan C."/>
            <person name="Murphy C."/>
            <person name="Pearson M."/>
            <person name="Poon T.W."/>
            <person name="Priest M."/>
            <person name="Roberts A."/>
            <person name="Saif S."/>
            <person name="Shea T."/>
            <person name="Sisk P."/>
            <person name="Sykes S."/>
            <person name="Wortman J."/>
            <person name="Nusbaum C."/>
            <person name="Birren B."/>
        </authorList>
    </citation>
    <scope>NUCLEOTIDE SEQUENCE [LARGE SCALE GENOMIC DNA]</scope>
    <source>
        <strain evidence="1 2">B7</strain>
    </source>
</reference>
<sequence>MPARRKVVKMDSRTGRKLCVYRSLAEAAACTGQSRDQIYRCAQRKGYTYDSFYWRWPEDVDCSARDQGQRKKKLIACRNMLTGETKVFQGARKAAAYMYCSVDSVYKGLSRGRPVGGVYELEALEACA</sequence>
<evidence type="ECO:0008006" key="3">
    <source>
        <dbReference type="Google" id="ProtNLM"/>
    </source>
</evidence>
<dbReference type="EMBL" id="ASSY01000005">
    <property type="protein sequence ID" value="EOS52542.1"/>
    <property type="molecule type" value="Genomic_DNA"/>
</dbReference>
<dbReference type="AlphaFoldDB" id="R9L9X9"/>
<gene>
    <name evidence="1" type="ORF">C811_00578</name>
</gene>